<dbReference type="RefSeq" id="WP_078319424.1">
    <property type="nucleotide sequence ID" value="NZ_FXTS01000003.1"/>
</dbReference>
<evidence type="ECO:0000256" key="7">
    <source>
        <dbReference type="ARBA" id="ARBA00022490"/>
    </source>
</evidence>
<dbReference type="Pfam" id="PF05524">
    <property type="entry name" value="PEP-utilisers_N"/>
    <property type="match status" value="1"/>
</dbReference>
<dbReference type="AlphaFoldDB" id="A0A1T1HB85"/>
<dbReference type="SUPFAM" id="SSF55781">
    <property type="entry name" value="GAF domain-like"/>
    <property type="match status" value="1"/>
</dbReference>
<dbReference type="InterPro" id="IPR015813">
    <property type="entry name" value="Pyrv/PenolPyrv_kinase-like_dom"/>
</dbReference>
<evidence type="ECO:0000259" key="14">
    <source>
        <dbReference type="SMART" id="SM00065"/>
    </source>
</evidence>
<dbReference type="PRINTS" id="PR01736">
    <property type="entry name" value="PHPHTRNFRASE"/>
</dbReference>
<organism evidence="15 16">
    <name type="scientific">Oceanospirillum linum</name>
    <dbReference type="NCBI Taxonomy" id="966"/>
    <lineage>
        <taxon>Bacteria</taxon>
        <taxon>Pseudomonadati</taxon>
        <taxon>Pseudomonadota</taxon>
        <taxon>Gammaproteobacteria</taxon>
        <taxon>Oceanospirillales</taxon>
        <taxon>Oceanospirillaceae</taxon>
        <taxon>Oceanospirillum</taxon>
    </lineage>
</organism>
<dbReference type="SUPFAM" id="SSF52009">
    <property type="entry name" value="Phosphohistidine domain"/>
    <property type="match status" value="1"/>
</dbReference>
<dbReference type="SUPFAM" id="SSF47831">
    <property type="entry name" value="Enzyme I of the PEP:sugar phosphotransferase system HPr-binding (sub)domain"/>
    <property type="match status" value="1"/>
</dbReference>
<dbReference type="Gene3D" id="3.20.20.60">
    <property type="entry name" value="Phosphoenolpyruvate-binding domains"/>
    <property type="match status" value="1"/>
</dbReference>
<dbReference type="Proteomes" id="UP000190064">
    <property type="component" value="Unassembled WGS sequence"/>
</dbReference>
<keyword evidence="11" id="KW-0479">Metal-binding</keyword>
<dbReference type="PANTHER" id="PTHR46244">
    <property type="entry name" value="PHOSPHOENOLPYRUVATE-PROTEIN PHOSPHOTRANSFERASE"/>
    <property type="match status" value="1"/>
</dbReference>
<evidence type="ECO:0000256" key="12">
    <source>
        <dbReference type="ARBA" id="ARBA00022777"/>
    </source>
</evidence>
<reference evidence="15" key="1">
    <citation type="submission" date="2017-02" db="EMBL/GenBank/DDBJ databases">
        <title>Draft Genome Sequence of the Salt Water Bacterium Oceanospirillum linum ATCC 11336.</title>
        <authorList>
            <person name="Trachtenberg A.M."/>
            <person name="Carney J.G."/>
            <person name="Linnane J.D."/>
            <person name="Rheaume B.A."/>
            <person name="Pitts N.L."/>
            <person name="Mykles D.L."/>
            <person name="Maclea K.S."/>
        </authorList>
    </citation>
    <scope>NUCLEOTIDE SEQUENCE [LARGE SCALE GENOMIC DNA]</scope>
    <source>
        <strain evidence="15">ATCC 11336</strain>
    </source>
</reference>
<dbReference type="InterPro" id="IPR023151">
    <property type="entry name" value="PEP_util_CS"/>
</dbReference>
<accession>A0A1T1HB85</accession>
<dbReference type="Gene3D" id="3.50.30.10">
    <property type="entry name" value="Phosphohistidine domain"/>
    <property type="match status" value="1"/>
</dbReference>
<evidence type="ECO:0000256" key="2">
    <source>
        <dbReference type="ARBA" id="ARBA00001946"/>
    </source>
</evidence>
<evidence type="ECO:0000256" key="11">
    <source>
        <dbReference type="ARBA" id="ARBA00022723"/>
    </source>
</evidence>
<comment type="subcellular location">
    <subcellularLocation>
        <location evidence="3">Cytoplasm</location>
    </subcellularLocation>
</comment>
<keyword evidence="12" id="KW-0418">Kinase</keyword>
<dbReference type="Gene3D" id="1.10.274.10">
    <property type="entry name" value="PtsI, HPr-binding domain"/>
    <property type="match status" value="1"/>
</dbReference>
<dbReference type="Gene3D" id="3.30.450.40">
    <property type="match status" value="1"/>
</dbReference>
<dbReference type="EMBL" id="MTSD02000003">
    <property type="protein sequence ID" value="OOV87073.1"/>
    <property type="molecule type" value="Genomic_DNA"/>
</dbReference>
<keyword evidence="9" id="KW-0808">Transferase</keyword>
<dbReference type="InterPro" id="IPR008279">
    <property type="entry name" value="PEP-util_enz_mobile_dom"/>
</dbReference>
<keyword evidence="16" id="KW-1185">Reference proteome</keyword>
<keyword evidence="7" id="KW-0963">Cytoplasm</keyword>
<dbReference type="Pfam" id="PF02896">
    <property type="entry name" value="PEP-utilizers_C"/>
    <property type="match status" value="1"/>
</dbReference>
<dbReference type="InterPro" id="IPR036618">
    <property type="entry name" value="PtsI_HPr-bd_sf"/>
</dbReference>
<dbReference type="GO" id="GO:0016301">
    <property type="term" value="F:kinase activity"/>
    <property type="evidence" value="ECO:0007669"/>
    <property type="project" value="UniProtKB-KW"/>
</dbReference>
<dbReference type="STRING" id="966.BTA35_0208685"/>
<evidence type="ECO:0000256" key="4">
    <source>
        <dbReference type="ARBA" id="ARBA00007837"/>
    </source>
</evidence>
<dbReference type="EC" id="2.7.3.9" evidence="5"/>
<dbReference type="PANTHER" id="PTHR46244:SF1">
    <property type="entry name" value="PHOSPHOENOLPYRUVATE-DEPENDENT PHOSPHOTRANSFERASE SYSTEM"/>
    <property type="match status" value="1"/>
</dbReference>
<evidence type="ECO:0000256" key="8">
    <source>
        <dbReference type="ARBA" id="ARBA00022597"/>
    </source>
</evidence>
<evidence type="ECO:0000256" key="1">
    <source>
        <dbReference type="ARBA" id="ARBA00000683"/>
    </source>
</evidence>
<evidence type="ECO:0000256" key="3">
    <source>
        <dbReference type="ARBA" id="ARBA00004496"/>
    </source>
</evidence>
<proteinExistence type="inferred from homology"/>
<dbReference type="SUPFAM" id="SSF51621">
    <property type="entry name" value="Phosphoenolpyruvate/pyruvate domain"/>
    <property type="match status" value="1"/>
</dbReference>
<comment type="catalytic activity">
    <reaction evidence="1">
        <text>L-histidyl-[protein] + phosphoenolpyruvate = N(pros)-phospho-L-histidyl-[protein] + pyruvate</text>
        <dbReference type="Rhea" id="RHEA:23880"/>
        <dbReference type="Rhea" id="RHEA-COMP:9745"/>
        <dbReference type="Rhea" id="RHEA-COMP:9746"/>
        <dbReference type="ChEBI" id="CHEBI:15361"/>
        <dbReference type="ChEBI" id="CHEBI:29979"/>
        <dbReference type="ChEBI" id="CHEBI:58702"/>
        <dbReference type="ChEBI" id="CHEBI:64837"/>
        <dbReference type="EC" id="2.7.3.9"/>
    </reaction>
</comment>
<dbReference type="InterPro" id="IPR029016">
    <property type="entry name" value="GAF-like_dom_sf"/>
</dbReference>
<evidence type="ECO:0000256" key="5">
    <source>
        <dbReference type="ARBA" id="ARBA00012232"/>
    </source>
</evidence>
<dbReference type="SMART" id="SM00065">
    <property type="entry name" value="GAF"/>
    <property type="match status" value="1"/>
</dbReference>
<dbReference type="NCBIfam" id="NF008283">
    <property type="entry name" value="PRK11061.1"/>
    <property type="match status" value="1"/>
</dbReference>
<evidence type="ECO:0000256" key="6">
    <source>
        <dbReference type="ARBA" id="ARBA00022448"/>
    </source>
</evidence>
<dbReference type="InterPro" id="IPR008731">
    <property type="entry name" value="PTS_EIN"/>
</dbReference>
<dbReference type="InterPro" id="IPR000121">
    <property type="entry name" value="PEP_util_C"/>
</dbReference>
<sequence length="765" mass="83995">MLKTLQRIVQEVNSARTLDETLSIIVRRVRRAMKTDVCSVYLLDQDQQRYVLMDSMGLKKESIKQVSLSAGQGLVGYVGEREEPVNLDGATQHPSYVYLAETGEEKFHSFLGVPIIHRRRILGVIVVQQQEKRRFDEGEEAFLVTVSAQLAGLLAHSLATGSSSLSGLAQNNIHGSCFKGVAGTSGIAIGSAVVILPVANLDTVPDRVPEDPAFEIEQFRSALSAVRNDIHEVNRRLAQRLSEEERALFEAYQRMLDDSALGQEVINKIGEGNWAQGALCQVVTRHARFFELSQDDYLKERATDIRDLGRRVLAYLQKVDQDEVEYPQKAVLVSEEVTPAMLGEIPKEKLAGLVSVQGSSNSHVAILARAMGIPAVMGTVDLPLGLLNGQLLIVDGYQGVVFNNPSDELQIQYGNLMRAEQKLQKGLEDLAGLPSETLDGFKMPLMVNTGLAQDITHSLNHGAEGVGLFRTEVPFMVSERFPSESEQQAVYREQLEAFYPQPVTMRTLDIGGDKALPYFPINEANPFLGWRGIRVTLDHPEVFLVQVRAMLRASEGLNNLNIMLPMISNLREVAESITLIERAYKELCSEGLQLERPNIGVMIEVPGTIYQVPQIARLVDFLSVGSNDLTQYLLAVDRNNPRVADLYSSFHPAVLNALNTIARACHGSRCSLSLCGELAGDPRGAVLLMAMGYDTLSMNAVNLPRVKSAIRKLRKTDAENLLNQVLLLNTSEEVVASMAETMSNLGLSALLQPTLALSGPGSKTA</sequence>
<dbReference type="GO" id="GO:0005737">
    <property type="term" value="C:cytoplasm"/>
    <property type="evidence" value="ECO:0007669"/>
    <property type="project" value="UniProtKB-SubCell"/>
</dbReference>
<keyword evidence="10" id="KW-0598">Phosphotransferase system</keyword>
<evidence type="ECO:0000256" key="10">
    <source>
        <dbReference type="ARBA" id="ARBA00022683"/>
    </source>
</evidence>
<keyword evidence="6" id="KW-0813">Transport</keyword>
<evidence type="ECO:0000313" key="16">
    <source>
        <dbReference type="Proteomes" id="UP000190064"/>
    </source>
</evidence>
<evidence type="ECO:0000256" key="13">
    <source>
        <dbReference type="ARBA" id="ARBA00022842"/>
    </source>
</evidence>
<comment type="cofactor">
    <cofactor evidence="2">
        <name>Mg(2+)</name>
        <dbReference type="ChEBI" id="CHEBI:18420"/>
    </cofactor>
</comment>
<evidence type="ECO:0000313" key="15">
    <source>
        <dbReference type="EMBL" id="OOV87073.1"/>
    </source>
</evidence>
<keyword evidence="8" id="KW-0762">Sugar transport</keyword>
<comment type="caution">
    <text evidence="15">The sequence shown here is derived from an EMBL/GenBank/DDBJ whole genome shotgun (WGS) entry which is preliminary data.</text>
</comment>
<gene>
    <name evidence="15" type="ORF">BTA35_0208685</name>
</gene>
<dbReference type="NCBIfam" id="TIGR01417">
    <property type="entry name" value="PTS_I_fam"/>
    <property type="match status" value="1"/>
</dbReference>
<protein>
    <recommendedName>
        <fullName evidence="5">phosphoenolpyruvate--protein phosphotransferase</fullName>
        <ecNumber evidence="5">2.7.3.9</ecNumber>
    </recommendedName>
</protein>
<dbReference type="InterPro" id="IPR003018">
    <property type="entry name" value="GAF"/>
</dbReference>
<dbReference type="PROSITE" id="PS00742">
    <property type="entry name" value="PEP_ENZYMES_2"/>
    <property type="match status" value="1"/>
</dbReference>
<dbReference type="InterPro" id="IPR036637">
    <property type="entry name" value="Phosphohistidine_dom_sf"/>
</dbReference>
<dbReference type="GO" id="GO:0009401">
    <property type="term" value="P:phosphoenolpyruvate-dependent sugar phosphotransferase system"/>
    <property type="evidence" value="ECO:0007669"/>
    <property type="project" value="UniProtKB-KW"/>
</dbReference>
<dbReference type="Pfam" id="PF00391">
    <property type="entry name" value="PEP-utilizers"/>
    <property type="match status" value="1"/>
</dbReference>
<dbReference type="GO" id="GO:0046872">
    <property type="term" value="F:metal ion binding"/>
    <property type="evidence" value="ECO:0007669"/>
    <property type="project" value="UniProtKB-KW"/>
</dbReference>
<feature type="domain" description="GAF" evidence="14">
    <location>
        <begin position="17"/>
        <end position="164"/>
    </location>
</feature>
<dbReference type="InterPro" id="IPR006318">
    <property type="entry name" value="PTS_EI-like"/>
</dbReference>
<dbReference type="GO" id="GO:0008965">
    <property type="term" value="F:phosphoenolpyruvate-protein phosphotransferase activity"/>
    <property type="evidence" value="ECO:0007669"/>
    <property type="project" value="UniProtKB-EC"/>
</dbReference>
<keyword evidence="13" id="KW-0460">Magnesium</keyword>
<name>A0A1T1HB85_OCELI</name>
<dbReference type="Pfam" id="PF01590">
    <property type="entry name" value="GAF"/>
    <property type="match status" value="1"/>
</dbReference>
<dbReference type="InterPro" id="IPR050499">
    <property type="entry name" value="PEP-utilizing_PTS_enzyme"/>
</dbReference>
<comment type="similarity">
    <text evidence="4">Belongs to the PEP-utilizing enzyme family.</text>
</comment>
<evidence type="ECO:0000256" key="9">
    <source>
        <dbReference type="ARBA" id="ARBA00022679"/>
    </source>
</evidence>
<dbReference type="InterPro" id="IPR040442">
    <property type="entry name" value="Pyrv_kinase-like_dom_sf"/>
</dbReference>